<dbReference type="AlphaFoldDB" id="A0A840RG24"/>
<organism evidence="2 3">
    <name type="scientific">Silvimonas terrae</name>
    <dbReference type="NCBI Taxonomy" id="300266"/>
    <lineage>
        <taxon>Bacteria</taxon>
        <taxon>Pseudomonadati</taxon>
        <taxon>Pseudomonadota</taxon>
        <taxon>Betaproteobacteria</taxon>
        <taxon>Neisseriales</taxon>
        <taxon>Chitinibacteraceae</taxon>
        <taxon>Silvimonas</taxon>
    </lineage>
</organism>
<sequence length="49" mass="5237">MTVARTRAGKASSLDKAGPQRLSAEALKQLIEPLRRQMGMVVDGLGTLN</sequence>
<gene>
    <name evidence="2" type="ORF">HNQ50_003026</name>
</gene>
<comment type="caution">
    <text evidence="2">The sequence shown here is derived from an EMBL/GenBank/DDBJ whole genome shotgun (WGS) entry which is preliminary data.</text>
</comment>
<protein>
    <submittedName>
        <fullName evidence="2">Uncharacterized protein</fullName>
    </submittedName>
</protein>
<dbReference type="RefSeq" id="WP_184101963.1">
    <property type="nucleotide sequence ID" value="NZ_JACHHN010000006.1"/>
</dbReference>
<feature type="region of interest" description="Disordered" evidence="1">
    <location>
        <begin position="1"/>
        <end position="20"/>
    </location>
</feature>
<dbReference type="Proteomes" id="UP000543030">
    <property type="component" value="Unassembled WGS sequence"/>
</dbReference>
<keyword evidence="3" id="KW-1185">Reference proteome</keyword>
<reference evidence="2 3" key="1">
    <citation type="submission" date="2020-08" db="EMBL/GenBank/DDBJ databases">
        <title>Genomic Encyclopedia of Type Strains, Phase IV (KMG-IV): sequencing the most valuable type-strain genomes for metagenomic binning, comparative biology and taxonomic classification.</title>
        <authorList>
            <person name="Goeker M."/>
        </authorList>
    </citation>
    <scope>NUCLEOTIDE SEQUENCE [LARGE SCALE GENOMIC DNA]</scope>
    <source>
        <strain evidence="2 3">DSM 18233</strain>
    </source>
</reference>
<evidence type="ECO:0000313" key="3">
    <source>
        <dbReference type="Proteomes" id="UP000543030"/>
    </source>
</evidence>
<evidence type="ECO:0000256" key="1">
    <source>
        <dbReference type="SAM" id="MobiDB-lite"/>
    </source>
</evidence>
<proteinExistence type="predicted"/>
<dbReference type="EMBL" id="JACHHN010000006">
    <property type="protein sequence ID" value="MBB5192285.1"/>
    <property type="molecule type" value="Genomic_DNA"/>
</dbReference>
<evidence type="ECO:0000313" key="2">
    <source>
        <dbReference type="EMBL" id="MBB5192285.1"/>
    </source>
</evidence>
<accession>A0A840RG24</accession>
<name>A0A840RG24_9NEIS</name>